<accession>A0A0B7BVI6</accession>
<feature type="non-terminal residue" evidence="1">
    <location>
        <position position="438"/>
    </location>
</feature>
<sequence length="438" mass="47031">PKLQLSTSVNSKQVEVITKLKGPDKVWQDKSLGSVLFDTRNVNCLKFTLLECSGWAFFGSKTVVADTTFDLLPVIESLPFGQMSVQELSTPLGTNLQVDFEVTISSLKKGPILLSLKAGHYEQAIMPENLEKIWGPIPLPRLPPGADNWCQVASHKVVNHRGMPLFTCRLIHSLALMQSAVHVFCQDKMVAVGHLVGTDQLPIPTQVSNRLGSVTLNPRAGERAILIKNHKGDWAIVVGRWTGYRKGVPGIAGKRGARGKRGVPGSPGTLHLKIWRMDAGYMQELILSYDQKIYSMCLSGAIVDLKAGTVLIKENCDDVAETLALAFSISLLHVLCQPRPKGWEPCKSTHQAASRGTRNVATIPSEDMTFVMAAGFLMATPSNHYVRERYGEHACAGCGGGGGDVEVNDFANVDCGSIGGGDNGIGDDGAMGGGDDGA</sequence>
<proteinExistence type="predicted"/>
<gene>
    <name evidence="1" type="primary">ORF214281</name>
</gene>
<evidence type="ECO:0000313" key="1">
    <source>
        <dbReference type="EMBL" id="CEK96988.1"/>
    </source>
</evidence>
<organism evidence="1">
    <name type="scientific">Arion vulgaris</name>
    <dbReference type="NCBI Taxonomy" id="1028688"/>
    <lineage>
        <taxon>Eukaryota</taxon>
        <taxon>Metazoa</taxon>
        <taxon>Spiralia</taxon>
        <taxon>Lophotrochozoa</taxon>
        <taxon>Mollusca</taxon>
        <taxon>Gastropoda</taxon>
        <taxon>Heterobranchia</taxon>
        <taxon>Euthyneura</taxon>
        <taxon>Panpulmonata</taxon>
        <taxon>Eupulmonata</taxon>
        <taxon>Stylommatophora</taxon>
        <taxon>Helicina</taxon>
        <taxon>Arionoidea</taxon>
        <taxon>Arionidae</taxon>
        <taxon>Arion</taxon>
    </lineage>
</organism>
<dbReference type="AlphaFoldDB" id="A0A0B7BVI6"/>
<reference evidence="1" key="1">
    <citation type="submission" date="2014-12" db="EMBL/GenBank/DDBJ databases">
        <title>Insight into the proteome of Arion vulgaris.</title>
        <authorList>
            <person name="Aradska J."/>
            <person name="Bulat T."/>
            <person name="Smidak R."/>
            <person name="Sarate P."/>
            <person name="Gangsoo J."/>
            <person name="Sialana F."/>
            <person name="Bilban M."/>
            <person name="Lubec G."/>
        </authorList>
    </citation>
    <scope>NUCLEOTIDE SEQUENCE</scope>
    <source>
        <tissue evidence="1">Skin</tissue>
    </source>
</reference>
<feature type="non-terminal residue" evidence="1">
    <location>
        <position position="1"/>
    </location>
</feature>
<name>A0A0B7BVI6_9EUPU</name>
<dbReference type="EMBL" id="HACG01050123">
    <property type="protein sequence ID" value="CEK96988.1"/>
    <property type="molecule type" value="Transcribed_RNA"/>
</dbReference>
<protein>
    <submittedName>
        <fullName evidence="1">Uncharacterized protein</fullName>
    </submittedName>
</protein>